<organism evidence="5 6">
    <name type="scientific">Apodospora peruviana</name>
    <dbReference type="NCBI Taxonomy" id="516989"/>
    <lineage>
        <taxon>Eukaryota</taxon>
        <taxon>Fungi</taxon>
        <taxon>Dikarya</taxon>
        <taxon>Ascomycota</taxon>
        <taxon>Pezizomycotina</taxon>
        <taxon>Sordariomycetes</taxon>
        <taxon>Sordariomycetidae</taxon>
        <taxon>Sordariales</taxon>
        <taxon>Lasiosphaeriaceae</taxon>
        <taxon>Apodospora</taxon>
    </lineage>
</organism>
<evidence type="ECO:0000313" key="6">
    <source>
        <dbReference type="Proteomes" id="UP001283341"/>
    </source>
</evidence>
<dbReference type="InterPro" id="IPR023674">
    <property type="entry name" value="Ribosomal_uL1-like"/>
</dbReference>
<proteinExistence type="inferred from homology"/>
<name>A0AAE0IKD4_9PEZI</name>
<dbReference type="PANTHER" id="PTHR36427">
    <property type="entry name" value="54S RIBOSOMAL PROTEIN L1, MITOCHONDRIAL"/>
    <property type="match status" value="1"/>
</dbReference>
<evidence type="ECO:0000256" key="4">
    <source>
        <dbReference type="SAM" id="Coils"/>
    </source>
</evidence>
<dbReference type="AlphaFoldDB" id="A0AAE0IKD4"/>
<evidence type="ECO:0000256" key="2">
    <source>
        <dbReference type="ARBA" id="ARBA00022980"/>
    </source>
</evidence>
<comment type="similarity">
    <text evidence="1">Belongs to the universal ribosomal protein uL1 family.</text>
</comment>
<evidence type="ECO:0000313" key="5">
    <source>
        <dbReference type="EMBL" id="KAK3326639.1"/>
    </source>
</evidence>
<dbReference type="GO" id="GO:0005762">
    <property type="term" value="C:mitochondrial large ribosomal subunit"/>
    <property type="evidence" value="ECO:0007669"/>
    <property type="project" value="TreeGrafter"/>
</dbReference>
<gene>
    <name evidence="5" type="ORF">B0H66DRAFT_166759</name>
</gene>
<dbReference type="EMBL" id="JAUEDM010000002">
    <property type="protein sequence ID" value="KAK3326639.1"/>
    <property type="molecule type" value="Genomic_DNA"/>
</dbReference>
<dbReference type="SUPFAM" id="SSF56808">
    <property type="entry name" value="Ribosomal protein L1"/>
    <property type="match status" value="1"/>
</dbReference>
<sequence length="300" mass="32801">MASTSQCLASLARFSLSATSAARPSAVSWIPTFFAPVVATRYASGGGGQKKKTAKKKKTYKTFRSYDLTPMEQMSLCDAMRVLRASEAGYSPISSKYEVAVKLRTQKNGTVIRNRIRLPFPFQTGTRIAVICPEGPLTAEARELGAVEAGEESLFENIRAGNITFNKLICHAESEAALKKANLGKILGPKGLMPSAKTRTITNNLKQTMHDLVGAEEYRERGGVVRMPIAQLSFGPNQLAENVKTFMEHLKNDINELDDQQAKRIEEVVLSTTHGPGLSLNGKFLPTDEKITVHDLEGPM</sequence>
<keyword evidence="3" id="KW-0687">Ribonucleoprotein</keyword>
<feature type="coiled-coil region" evidence="4">
    <location>
        <begin position="240"/>
        <end position="267"/>
    </location>
</feature>
<dbReference type="InterPro" id="IPR028364">
    <property type="entry name" value="Ribosomal_uL1/biogenesis"/>
</dbReference>
<dbReference type="Proteomes" id="UP001283341">
    <property type="component" value="Unassembled WGS sequence"/>
</dbReference>
<dbReference type="Pfam" id="PF00687">
    <property type="entry name" value="Ribosomal_L1"/>
    <property type="match status" value="1"/>
</dbReference>
<dbReference type="PANTHER" id="PTHR36427:SF3">
    <property type="entry name" value="LARGE RIBOSOMAL SUBUNIT PROTEIN UL1M"/>
    <property type="match status" value="1"/>
</dbReference>
<keyword evidence="2 5" id="KW-0689">Ribosomal protein</keyword>
<reference evidence="5" key="1">
    <citation type="journal article" date="2023" name="Mol. Phylogenet. Evol.">
        <title>Genome-scale phylogeny and comparative genomics of the fungal order Sordariales.</title>
        <authorList>
            <person name="Hensen N."/>
            <person name="Bonometti L."/>
            <person name="Westerberg I."/>
            <person name="Brannstrom I.O."/>
            <person name="Guillou S."/>
            <person name="Cros-Aarteil S."/>
            <person name="Calhoun S."/>
            <person name="Haridas S."/>
            <person name="Kuo A."/>
            <person name="Mondo S."/>
            <person name="Pangilinan J."/>
            <person name="Riley R."/>
            <person name="LaButti K."/>
            <person name="Andreopoulos B."/>
            <person name="Lipzen A."/>
            <person name="Chen C."/>
            <person name="Yan M."/>
            <person name="Daum C."/>
            <person name="Ng V."/>
            <person name="Clum A."/>
            <person name="Steindorff A."/>
            <person name="Ohm R.A."/>
            <person name="Martin F."/>
            <person name="Silar P."/>
            <person name="Natvig D.O."/>
            <person name="Lalanne C."/>
            <person name="Gautier V."/>
            <person name="Ament-Velasquez S.L."/>
            <person name="Kruys A."/>
            <person name="Hutchinson M.I."/>
            <person name="Powell A.J."/>
            <person name="Barry K."/>
            <person name="Miller A.N."/>
            <person name="Grigoriev I.V."/>
            <person name="Debuchy R."/>
            <person name="Gladieux P."/>
            <person name="Hiltunen Thoren M."/>
            <person name="Johannesson H."/>
        </authorList>
    </citation>
    <scope>NUCLEOTIDE SEQUENCE</scope>
    <source>
        <strain evidence="5">CBS 118394</strain>
    </source>
</reference>
<comment type="caution">
    <text evidence="5">The sequence shown here is derived from an EMBL/GenBank/DDBJ whole genome shotgun (WGS) entry which is preliminary data.</text>
</comment>
<dbReference type="Gene3D" id="3.30.190.20">
    <property type="match status" value="1"/>
</dbReference>
<reference evidence="5" key="2">
    <citation type="submission" date="2023-06" db="EMBL/GenBank/DDBJ databases">
        <authorList>
            <consortium name="Lawrence Berkeley National Laboratory"/>
            <person name="Haridas S."/>
            <person name="Hensen N."/>
            <person name="Bonometti L."/>
            <person name="Westerberg I."/>
            <person name="Brannstrom I.O."/>
            <person name="Guillou S."/>
            <person name="Cros-Aarteil S."/>
            <person name="Calhoun S."/>
            <person name="Kuo A."/>
            <person name="Mondo S."/>
            <person name="Pangilinan J."/>
            <person name="Riley R."/>
            <person name="Labutti K."/>
            <person name="Andreopoulos B."/>
            <person name="Lipzen A."/>
            <person name="Chen C."/>
            <person name="Yanf M."/>
            <person name="Daum C."/>
            <person name="Ng V."/>
            <person name="Clum A."/>
            <person name="Steindorff A."/>
            <person name="Ohm R."/>
            <person name="Martin F."/>
            <person name="Silar P."/>
            <person name="Natvig D."/>
            <person name="Lalanne C."/>
            <person name="Gautier V."/>
            <person name="Ament-Velasquez S.L."/>
            <person name="Kruys A."/>
            <person name="Hutchinson M.I."/>
            <person name="Powell A.J."/>
            <person name="Barry K."/>
            <person name="Miller A.N."/>
            <person name="Grigoriev I.V."/>
            <person name="Debuchy R."/>
            <person name="Gladieux P."/>
            <person name="Thoren M.H."/>
            <person name="Johannesson H."/>
        </authorList>
    </citation>
    <scope>NUCLEOTIDE SEQUENCE</scope>
    <source>
        <strain evidence="5">CBS 118394</strain>
    </source>
</reference>
<evidence type="ECO:0000256" key="1">
    <source>
        <dbReference type="ARBA" id="ARBA00010531"/>
    </source>
</evidence>
<protein>
    <submittedName>
        <fullName evidence="5">Ribosomal protein L1-like protein</fullName>
    </submittedName>
</protein>
<keyword evidence="6" id="KW-1185">Reference proteome</keyword>
<dbReference type="Gene3D" id="3.40.50.790">
    <property type="match status" value="1"/>
</dbReference>
<dbReference type="CDD" id="cd00403">
    <property type="entry name" value="Ribosomal_L1"/>
    <property type="match status" value="1"/>
</dbReference>
<dbReference type="InterPro" id="IPR016095">
    <property type="entry name" value="Ribosomal_uL1_3-a/b-sand"/>
</dbReference>
<dbReference type="GO" id="GO:0003735">
    <property type="term" value="F:structural constituent of ribosome"/>
    <property type="evidence" value="ECO:0007669"/>
    <property type="project" value="TreeGrafter"/>
</dbReference>
<keyword evidence="4" id="KW-0175">Coiled coil</keyword>
<evidence type="ECO:0000256" key="3">
    <source>
        <dbReference type="ARBA" id="ARBA00023274"/>
    </source>
</evidence>
<accession>A0AAE0IKD4</accession>